<dbReference type="GO" id="GO:0005524">
    <property type="term" value="F:ATP binding"/>
    <property type="evidence" value="ECO:0007669"/>
    <property type="project" value="InterPro"/>
</dbReference>
<evidence type="ECO:0000313" key="2">
    <source>
        <dbReference type="Proteomes" id="UP000076476"/>
    </source>
</evidence>
<dbReference type="STRING" id="33936.AZI98_05565"/>
<name>A0A165YFU3_9BACI</name>
<accession>A0A165YFU3</accession>
<dbReference type="InterPro" id="IPR026838">
    <property type="entry name" value="YheC/D"/>
</dbReference>
<evidence type="ECO:0008006" key="3">
    <source>
        <dbReference type="Google" id="ProtNLM"/>
    </source>
</evidence>
<protein>
    <recommendedName>
        <fullName evidence="3">ATP-grasp domain-containing protein</fullName>
    </recommendedName>
</protein>
<dbReference type="Gene3D" id="3.30.470.20">
    <property type="entry name" value="ATP-grasp fold, B domain"/>
    <property type="match status" value="1"/>
</dbReference>
<dbReference type="Gene3D" id="3.30.1490.20">
    <property type="entry name" value="ATP-grasp fold, A domain"/>
    <property type="match status" value="1"/>
</dbReference>
<dbReference type="Pfam" id="PF14398">
    <property type="entry name" value="ATPgrasp_YheCD"/>
    <property type="match status" value="1"/>
</dbReference>
<dbReference type="SUPFAM" id="SSF56059">
    <property type="entry name" value="Glutathione synthetase ATP-binding domain-like"/>
    <property type="match status" value="1"/>
</dbReference>
<sequence length="369" mass="43362">MAEPLLSFGFLVNKYFHEAAYFKNISKAAKKLNMKCIMFRPLDVQFANGTLTGFTFNLTSNKWERSTFQLPHYIYDRCFYGKDAASIQNKKAVQKLKTQQNVSFLGYGFPDKWKQYKTLKTDPFIYQYLPETEYFQHPDQVYTFLQSYEECILKPIHGSSGKGVLVIKKEKETLFLYFFIRANQRIVRLKHFNQLKPFLAKRQVDSYILQRLLPLKDKQQRPFDLRILFQKNEFGQWIMQGKGIRIGQKHTYVSNLSKGGSVVSLEQWEKDIPRQRLNHIYNQIEQLAHHLPQKIEKNFAPLFELGVDIGIDLQNETIWILDINSKPGRNVVLKTDPARKTVLYEAPVRYARYLQHSLQTGVEINDLSN</sequence>
<dbReference type="Proteomes" id="UP000076476">
    <property type="component" value="Unassembled WGS sequence"/>
</dbReference>
<dbReference type="InterPro" id="IPR013815">
    <property type="entry name" value="ATP_grasp_subdomain_1"/>
</dbReference>
<dbReference type="AlphaFoldDB" id="A0A165YFU3"/>
<organism evidence="1 2">
    <name type="scientific">Aeribacillus pallidus</name>
    <dbReference type="NCBI Taxonomy" id="33936"/>
    <lineage>
        <taxon>Bacteria</taxon>
        <taxon>Bacillati</taxon>
        <taxon>Bacillota</taxon>
        <taxon>Bacilli</taxon>
        <taxon>Bacillales</taxon>
        <taxon>Bacillaceae</taxon>
        <taxon>Aeribacillus</taxon>
    </lineage>
</organism>
<comment type="caution">
    <text evidence="1">The sequence shown here is derived from an EMBL/GenBank/DDBJ whole genome shotgun (WGS) entry which is preliminary data.</text>
</comment>
<proteinExistence type="predicted"/>
<dbReference type="RefSeq" id="WP_063387290.1">
    <property type="nucleotide sequence ID" value="NZ_LWBR01000013.1"/>
</dbReference>
<keyword evidence="2" id="KW-1185">Reference proteome</keyword>
<evidence type="ECO:0000313" key="1">
    <source>
        <dbReference type="EMBL" id="KZN97032.1"/>
    </source>
</evidence>
<dbReference type="OrthoDB" id="7869153at2"/>
<reference evidence="1 2" key="1">
    <citation type="submission" date="2016-04" db="EMBL/GenBank/DDBJ databases">
        <title>Draft genome sequence of Aeribacillus pallidus 8m3 from petroleum reservoir.</title>
        <authorList>
            <person name="Poltaraus A.B."/>
            <person name="Nazina T.N."/>
            <person name="Tourova T.P."/>
            <person name="Malakho S.M."/>
            <person name="Korshunova A.V."/>
            <person name="Sokolova D.S."/>
        </authorList>
    </citation>
    <scope>NUCLEOTIDE SEQUENCE [LARGE SCALE GENOMIC DNA]</scope>
    <source>
        <strain evidence="1 2">8m3</strain>
    </source>
</reference>
<gene>
    <name evidence="1" type="ORF">AZI98_05565</name>
</gene>
<dbReference type="EMBL" id="LWBR01000013">
    <property type="protein sequence ID" value="KZN97032.1"/>
    <property type="molecule type" value="Genomic_DNA"/>
</dbReference>